<name>G8QSM4_SPHPG</name>
<sequence>MRKSLIILFIFSLFITSALVAGPVENLYTLIVPQTSSRLFFNGGLGSPVISDKIDDVVEINMGFDPFDLSIATGVQATYVYGKQTLDDSLAIDTVANLTLSDTLSNLYFEGTGSYKSYTLNLQEYLGFYDFSLHARLNTNLSSNTVTTVLDLDPKGAIGIGRSYSITTLKQIELMFKYLAIPLTEQTIRTAAEFLYTRENRLSRYSDDNRLNFTTYYRDLAQALNVPDKVLNLIYIDQSQEFAFERARFDDLRYGWEAQLAIEPKFHLETGSSYSKTDVILSGEYAAFFMENRLHCQANGSIGVAYSSQGSQGFSFRTTLGGRARYLPQNYHWWVDSGMQVVFDTTDSPKFHMQLNGELNYMLTPNFVTYAGLEVYNTFKDYMLYAGGRYRIW</sequence>
<accession>G8QSM4</accession>
<organism evidence="1 2">
    <name type="scientific">Sphaerochaeta pleomorpha (strain ATCC BAA-1885 / DSM 22778 / Grapes)</name>
    <dbReference type="NCBI Taxonomy" id="158190"/>
    <lineage>
        <taxon>Bacteria</taxon>
        <taxon>Pseudomonadati</taxon>
        <taxon>Spirochaetota</taxon>
        <taxon>Spirochaetia</taxon>
        <taxon>Spirochaetales</taxon>
        <taxon>Sphaerochaetaceae</taxon>
        <taxon>Sphaerochaeta</taxon>
    </lineage>
</organism>
<gene>
    <name evidence="1" type="ordered locus">SpiGrapes_1168</name>
</gene>
<dbReference type="Proteomes" id="UP000005632">
    <property type="component" value="Chromosome"/>
</dbReference>
<evidence type="ECO:0000313" key="2">
    <source>
        <dbReference type="Proteomes" id="UP000005632"/>
    </source>
</evidence>
<reference evidence="1 2" key="1">
    <citation type="submission" date="2011-11" db="EMBL/GenBank/DDBJ databases">
        <title>Complete sequence of Spirochaeta sp. grapes.</title>
        <authorList>
            <consortium name="US DOE Joint Genome Institute"/>
            <person name="Lucas S."/>
            <person name="Han J."/>
            <person name="Lapidus A."/>
            <person name="Cheng J.-F."/>
            <person name="Goodwin L."/>
            <person name="Pitluck S."/>
            <person name="Peters L."/>
            <person name="Ovchinnikova G."/>
            <person name="Munk A.C."/>
            <person name="Detter J.C."/>
            <person name="Han C."/>
            <person name="Tapia R."/>
            <person name="Land M."/>
            <person name="Hauser L."/>
            <person name="Kyrpides N."/>
            <person name="Ivanova N."/>
            <person name="Pagani I."/>
            <person name="Ritalahtilisa K."/>
            <person name="Loeffler F."/>
            <person name="Woyke T."/>
        </authorList>
    </citation>
    <scope>NUCLEOTIDE SEQUENCE [LARGE SCALE GENOMIC DNA]</scope>
    <source>
        <strain evidence="2">ATCC BAA-1885 / DSM 22778 / Grapes</strain>
    </source>
</reference>
<dbReference type="EMBL" id="CP003155">
    <property type="protein sequence ID" value="AEV28985.1"/>
    <property type="molecule type" value="Genomic_DNA"/>
</dbReference>
<evidence type="ECO:0000313" key="1">
    <source>
        <dbReference type="EMBL" id="AEV28985.1"/>
    </source>
</evidence>
<proteinExistence type="predicted"/>
<protein>
    <submittedName>
        <fullName evidence="1">Uncharacterized protein</fullName>
    </submittedName>
</protein>
<dbReference type="OrthoDB" id="7011433at2"/>
<dbReference type="HOGENOM" id="CLU_701889_0_0_12"/>
<dbReference type="RefSeq" id="WP_014269834.1">
    <property type="nucleotide sequence ID" value="NC_016633.1"/>
</dbReference>
<dbReference type="KEGG" id="sgp:SpiGrapes_1168"/>
<keyword evidence="2" id="KW-1185">Reference proteome</keyword>
<dbReference type="AlphaFoldDB" id="G8QSM4"/>